<accession>A0AAP8NMA6</accession>
<reference evidence="1 2" key="1">
    <citation type="journal article" date="2017" name="BMC Genomics">
        <title>Genome sequencing of 39 Akkermansia muciniphila isolates reveals its population structure, genomic and functional diverisity, and global distribution in mammalian gut microbiotas.</title>
        <authorList>
            <person name="Guo X."/>
            <person name="Li S."/>
            <person name="Zhang J."/>
            <person name="Wu F."/>
            <person name="Li X."/>
            <person name="Wu D."/>
            <person name="Zhang M."/>
            <person name="Ou Z."/>
            <person name="Jie Z."/>
            <person name="Yan Q."/>
            <person name="Li P."/>
            <person name="Yi J."/>
            <person name="Peng Y."/>
        </authorList>
    </citation>
    <scope>NUCLEOTIDE SEQUENCE [LARGE SCALE GENOMIC DNA]</scope>
    <source>
        <strain evidence="1 2">GP43</strain>
    </source>
</reference>
<organism evidence="1 2">
    <name type="scientific">Akkermansia muciniphila</name>
    <dbReference type="NCBI Taxonomy" id="239935"/>
    <lineage>
        <taxon>Bacteria</taxon>
        <taxon>Pseudomonadati</taxon>
        <taxon>Verrucomicrobiota</taxon>
        <taxon>Verrucomicrobiia</taxon>
        <taxon>Verrucomicrobiales</taxon>
        <taxon>Akkermansiaceae</taxon>
        <taxon>Akkermansia</taxon>
    </lineage>
</organism>
<gene>
    <name evidence="1" type="ORF">CXU09_00320</name>
</gene>
<dbReference type="AlphaFoldDB" id="A0AAP8NMA6"/>
<protein>
    <submittedName>
        <fullName evidence="1">Uncharacterized protein</fullName>
    </submittedName>
</protein>
<name>A0AAP8NMA6_9BACT</name>
<sequence length="204" mass="23173">MSNLFRWGILPAFLMTFSGMSQDIAAPSMANVDLEMEDEKKIAAYRVAMARHLQLGIIWTCIVELEEKDNRAVLVATLKYIQSPEWAGILDKCPPDYRAMHLKMIRESGKLLERVEREKMTADEIQNAYGEYGGQYMKMGGSILEKYRLENCSVQFSSFLMRETEGLDDEERLKALYRIRKDILSGKLEVPGEGGGMGESGLEE</sequence>
<comment type="caution">
    <text evidence="1">The sequence shown here is derived from an EMBL/GenBank/DDBJ whole genome shotgun (WGS) entry which is preliminary data.</text>
</comment>
<proteinExistence type="predicted"/>
<dbReference type="Proteomes" id="UP000235914">
    <property type="component" value="Unassembled WGS sequence"/>
</dbReference>
<dbReference type="EMBL" id="PJKN01000001">
    <property type="protein sequence ID" value="PNC57560.1"/>
    <property type="molecule type" value="Genomic_DNA"/>
</dbReference>
<dbReference type="RefSeq" id="WP_102735059.1">
    <property type="nucleotide sequence ID" value="NZ_CP033388.1"/>
</dbReference>
<evidence type="ECO:0000313" key="1">
    <source>
        <dbReference type="EMBL" id="PNC57560.1"/>
    </source>
</evidence>
<evidence type="ECO:0000313" key="2">
    <source>
        <dbReference type="Proteomes" id="UP000235914"/>
    </source>
</evidence>